<dbReference type="AlphaFoldDB" id="A0A366H9Y4"/>
<feature type="chain" id="PRO_5016753346" evidence="1">
    <location>
        <begin position="22"/>
        <end position="836"/>
    </location>
</feature>
<dbReference type="Pfam" id="PF07631">
    <property type="entry name" value="PSD4"/>
    <property type="match status" value="1"/>
</dbReference>
<dbReference type="InterPro" id="IPR036909">
    <property type="entry name" value="Cyt_c-like_dom_sf"/>
</dbReference>
<dbReference type="InterPro" id="IPR011429">
    <property type="entry name" value="Cyt_c_Planctomycete-type"/>
</dbReference>
<dbReference type="EMBL" id="QNRR01000010">
    <property type="protein sequence ID" value="RBP38986.1"/>
    <property type="molecule type" value="Genomic_DNA"/>
</dbReference>
<dbReference type="RefSeq" id="WP_113960762.1">
    <property type="nucleotide sequence ID" value="NZ_QNRR01000010.1"/>
</dbReference>
<reference evidence="8 9" key="1">
    <citation type="submission" date="2018-06" db="EMBL/GenBank/DDBJ databases">
        <title>Genomic Encyclopedia of Type Strains, Phase IV (KMG-IV): sequencing the most valuable type-strain genomes for metagenomic binning, comparative biology and taxonomic classification.</title>
        <authorList>
            <person name="Goeker M."/>
        </authorList>
    </citation>
    <scope>NUCLEOTIDE SEQUENCE [LARGE SCALE GENOMIC DNA]</scope>
    <source>
        <strain evidence="8 9">DSM 25532</strain>
    </source>
</reference>
<dbReference type="Pfam" id="PF07635">
    <property type="entry name" value="PSCyt1"/>
    <property type="match status" value="1"/>
</dbReference>
<name>A0A366H9Y4_9BACT</name>
<feature type="domain" description="DUF1585" evidence="2">
    <location>
        <begin position="761"/>
        <end position="833"/>
    </location>
</feature>
<gene>
    <name evidence="8" type="ORF">DES53_1109</name>
</gene>
<accession>A0A366H9Y4</accession>
<dbReference type="Pfam" id="PF07624">
    <property type="entry name" value="PSD2"/>
    <property type="match status" value="1"/>
</dbReference>
<feature type="domain" description="DUF1588" evidence="4">
    <location>
        <begin position="629"/>
        <end position="724"/>
    </location>
</feature>
<comment type="caution">
    <text evidence="8">The sequence shown here is derived from an EMBL/GenBank/DDBJ whole genome shotgun (WGS) entry which is preliminary data.</text>
</comment>
<evidence type="ECO:0000259" key="6">
    <source>
        <dbReference type="Pfam" id="PF07635"/>
    </source>
</evidence>
<dbReference type="Proteomes" id="UP000253426">
    <property type="component" value="Unassembled WGS sequence"/>
</dbReference>
<proteinExistence type="predicted"/>
<feature type="domain" description="DUF1592" evidence="5">
    <location>
        <begin position="483"/>
        <end position="610"/>
    </location>
</feature>
<evidence type="ECO:0000259" key="3">
    <source>
        <dbReference type="Pfam" id="PF07626"/>
    </source>
</evidence>
<feature type="domain" description="DUF1595" evidence="7">
    <location>
        <begin position="406"/>
        <end position="465"/>
    </location>
</feature>
<dbReference type="Pfam" id="PF07637">
    <property type="entry name" value="PSD5"/>
    <property type="match status" value="1"/>
</dbReference>
<evidence type="ECO:0000313" key="8">
    <source>
        <dbReference type="EMBL" id="RBP38986.1"/>
    </source>
</evidence>
<keyword evidence="9" id="KW-1185">Reference proteome</keyword>
<dbReference type="InterPro" id="IPR013036">
    <property type="entry name" value="DUF1587"/>
</dbReference>
<feature type="signal peptide" evidence="1">
    <location>
        <begin position="1"/>
        <end position="21"/>
    </location>
</feature>
<dbReference type="InterPro" id="IPR013043">
    <property type="entry name" value="DUF1595"/>
</dbReference>
<dbReference type="Pfam" id="PF07626">
    <property type="entry name" value="PSD3"/>
    <property type="match status" value="1"/>
</dbReference>
<protein>
    <submittedName>
        <fullName evidence="8">Cytochrome c</fullName>
    </submittedName>
</protein>
<dbReference type="InterPro" id="IPR013042">
    <property type="entry name" value="DUF1592"/>
</dbReference>
<evidence type="ECO:0000259" key="7">
    <source>
        <dbReference type="Pfam" id="PF07637"/>
    </source>
</evidence>
<dbReference type="SUPFAM" id="SSF46626">
    <property type="entry name" value="Cytochrome c"/>
    <property type="match status" value="1"/>
</dbReference>
<evidence type="ECO:0000259" key="5">
    <source>
        <dbReference type="Pfam" id="PF07631"/>
    </source>
</evidence>
<dbReference type="Pfam" id="PF07627">
    <property type="entry name" value="PSCyt3"/>
    <property type="match status" value="1"/>
</dbReference>
<feature type="domain" description="DUF1587" evidence="3">
    <location>
        <begin position="126"/>
        <end position="189"/>
    </location>
</feature>
<evidence type="ECO:0000313" key="9">
    <source>
        <dbReference type="Proteomes" id="UP000253426"/>
    </source>
</evidence>
<dbReference type="GO" id="GO:0020037">
    <property type="term" value="F:heme binding"/>
    <property type="evidence" value="ECO:0007669"/>
    <property type="project" value="InterPro"/>
</dbReference>
<evidence type="ECO:0000259" key="2">
    <source>
        <dbReference type="Pfam" id="PF07624"/>
    </source>
</evidence>
<evidence type="ECO:0000256" key="1">
    <source>
        <dbReference type="SAM" id="SignalP"/>
    </source>
</evidence>
<dbReference type="GO" id="GO:0009055">
    <property type="term" value="F:electron transfer activity"/>
    <property type="evidence" value="ECO:0007669"/>
    <property type="project" value="InterPro"/>
</dbReference>
<evidence type="ECO:0000259" key="4">
    <source>
        <dbReference type="Pfam" id="PF07627"/>
    </source>
</evidence>
<dbReference type="OrthoDB" id="174532at2"/>
<keyword evidence="1" id="KW-0732">Signal</keyword>
<sequence>MPSPRLTVPLILAATASICSAAPATPAGAFNTQVKTLLDAHCTDCHGEDVQKAGLRLDTLPVDFASAKTSASWVKVLDKMASGEMPPKKEERPPQPALQAAMNYLRGELHHASLANQQKQGRVMIRRLNGTEYENTVNDLLGTKTPLKEMLPEDSTTAGFDNVSSGLDLSATHFLLYQEAATKAITAAIPVQPPMPFSNTRTGLEMTQKGPYFKQGLGRTSKLQGDALIIYSKLPRYGLCSTASAPVAGRYKIQIKACAVGAETKPVSVGFMTVMDSGREGPVLRDVRDIPHGEPQIIEYEIDLARRQSFVLNFLTSWDIRGFKKPIEEYTGPGVLVEYLKIEGPIDAFPPPSYNAIFSGVPLKARSVVKAENTGGRVPKIPDNRNDSQWHADPLVPDSANPKEDAARLIRAFLPRAFRRAVSEEVQQHYVQKVHGKLDEKYTFFDAMTYGYKLILSSPDFLFLSNAPATPAAASGELASTKLDNFSLAERLSYFLWSTMPDNELLSLAYRGELSKPATLQAQVERMLNSPKANNFTKNFAGQWLDLRKIDFTIPDPQLYSDFDSLLLWAMPLETELFFEEVLKNNLSLLNFVDSDWSMVNERLAMLYGIPGVTGSKFKKVKLPAESRRGGVMTHASVLKVTADGTHTSPILRGKWVLEKIIGKPPSPPPPDVAAIEPDIRGATTIRQQLDMHRNTPACNSCHAHIDPPGFALENYDPIGNWREFYRVTTRTKAGIVNLPYTSRGVYRGPDVEQGAVTPEGKPFKDLADYKKLLLEDKDQIARSLTKKLLIYSTGADIQFADREVVEQIVAKLKAENYGFRTLVHEVVQSRVFLNK</sequence>
<dbReference type="InterPro" id="IPR013039">
    <property type="entry name" value="DUF1588"/>
</dbReference>
<dbReference type="InterPro" id="IPR011478">
    <property type="entry name" value="DUF1585"/>
</dbReference>
<feature type="domain" description="Cytochrome C Planctomycete-type" evidence="6">
    <location>
        <begin position="42"/>
        <end position="88"/>
    </location>
</feature>
<organism evidence="8 9">
    <name type="scientific">Roseimicrobium gellanilyticum</name>
    <dbReference type="NCBI Taxonomy" id="748857"/>
    <lineage>
        <taxon>Bacteria</taxon>
        <taxon>Pseudomonadati</taxon>
        <taxon>Verrucomicrobiota</taxon>
        <taxon>Verrucomicrobiia</taxon>
        <taxon>Verrucomicrobiales</taxon>
        <taxon>Verrucomicrobiaceae</taxon>
        <taxon>Roseimicrobium</taxon>
    </lineage>
</organism>